<keyword evidence="1" id="KW-1133">Transmembrane helix</keyword>
<proteinExistence type="predicted"/>
<feature type="non-terminal residue" evidence="2">
    <location>
        <position position="1"/>
    </location>
</feature>
<dbReference type="Gene3D" id="1.20.1250.20">
    <property type="entry name" value="MFS general substrate transporter like domains"/>
    <property type="match status" value="1"/>
</dbReference>
<evidence type="ECO:0000313" key="2">
    <source>
        <dbReference type="EMBL" id="CAG2069552.1"/>
    </source>
</evidence>
<organism evidence="2 3">
    <name type="scientific">Timema podura</name>
    <name type="common">Walking stick</name>
    <dbReference type="NCBI Taxonomy" id="61482"/>
    <lineage>
        <taxon>Eukaryota</taxon>
        <taxon>Metazoa</taxon>
        <taxon>Ecdysozoa</taxon>
        <taxon>Arthropoda</taxon>
        <taxon>Hexapoda</taxon>
        <taxon>Insecta</taxon>
        <taxon>Pterygota</taxon>
        <taxon>Neoptera</taxon>
        <taxon>Polyneoptera</taxon>
        <taxon>Phasmatodea</taxon>
        <taxon>Timematodea</taxon>
        <taxon>Timematoidea</taxon>
        <taxon>Timematidae</taxon>
        <taxon>Timema</taxon>
    </lineage>
</organism>
<gene>
    <name evidence="2" type="ORF">TPAB3V08_LOCUS16494</name>
</gene>
<dbReference type="Proteomes" id="UP001153148">
    <property type="component" value="Unassembled WGS sequence"/>
</dbReference>
<evidence type="ECO:0000313" key="3">
    <source>
        <dbReference type="Proteomes" id="UP001153148"/>
    </source>
</evidence>
<sequence>KLKYPRSVFFIISNEFCERFSYYGMRSKLLWMESSGQVQVRYQTRNRLGGQGSNRIRVSQRFYSYPLHVNDGAVPVAALLIPTPSINMTILYLSVVYAIGNVVISVASATGAIDIPGR</sequence>
<keyword evidence="1" id="KW-0472">Membrane</keyword>
<keyword evidence="1" id="KW-0812">Transmembrane</keyword>
<reference evidence="2" key="1">
    <citation type="submission" date="2021-03" db="EMBL/GenBank/DDBJ databases">
        <authorList>
            <person name="Tran Van P."/>
        </authorList>
    </citation>
    <scope>NUCLEOTIDE SEQUENCE</scope>
</reference>
<dbReference type="EMBL" id="CAJPIN010150369">
    <property type="protein sequence ID" value="CAG2069552.1"/>
    <property type="molecule type" value="Genomic_DNA"/>
</dbReference>
<protein>
    <submittedName>
        <fullName evidence="2">Uncharacterized protein</fullName>
    </submittedName>
</protein>
<dbReference type="InterPro" id="IPR036259">
    <property type="entry name" value="MFS_trans_sf"/>
</dbReference>
<evidence type="ECO:0000256" key="1">
    <source>
        <dbReference type="SAM" id="Phobius"/>
    </source>
</evidence>
<keyword evidence="3" id="KW-1185">Reference proteome</keyword>
<accession>A0ABN7PPR3</accession>
<comment type="caution">
    <text evidence="2">The sequence shown here is derived from an EMBL/GenBank/DDBJ whole genome shotgun (WGS) entry which is preliminary data.</text>
</comment>
<feature type="transmembrane region" description="Helical" evidence="1">
    <location>
        <begin position="90"/>
        <end position="113"/>
    </location>
</feature>
<name>A0ABN7PPR3_TIMPD</name>